<accession>A0A5C5ZQ47</accession>
<comment type="caution">
    <text evidence="1">The sequence shown here is derived from an EMBL/GenBank/DDBJ whole genome shotgun (WGS) entry which is preliminary data.</text>
</comment>
<sequence length="165" mass="18673">MIHGDFCWTGDIPDDDEIADAPNPLFSVDFGEEWQHLATRPLMTAVCRLLRSDPTVADLDCSQPCDHGWYADFKIDQWKCHLYVQWIGSDDAADDDNMFEFHAGFRHELFHRLVHRSQHNAKLRILGATIAHAFTSCPYIESIVVYGIGPIEDAGNHGVHAKHGM</sequence>
<gene>
    <name evidence="1" type="ORF">Pla52n_67420</name>
</gene>
<dbReference type="RefSeq" id="WP_146523624.1">
    <property type="nucleotide sequence ID" value="NZ_CP151726.1"/>
</dbReference>
<dbReference type="EMBL" id="SJPN01000020">
    <property type="protein sequence ID" value="TWT89614.1"/>
    <property type="molecule type" value="Genomic_DNA"/>
</dbReference>
<protein>
    <submittedName>
        <fullName evidence="1">Uncharacterized protein</fullName>
    </submittedName>
</protein>
<name>A0A5C5ZQ47_9BACT</name>
<keyword evidence="2" id="KW-1185">Reference proteome</keyword>
<proteinExistence type="predicted"/>
<evidence type="ECO:0000313" key="2">
    <source>
        <dbReference type="Proteomes" id="UP000320176"/>
    </source>
</evidence>
<dbReference type="AlphaFoldDB" id="A0A5C5ZQ47"/>
<reference evidence="1 2" key="1">
    <citation type="submission" date="2019-02" db="EMBL/GenBank/DDBJ databases">
        <title>Deep-cultivation of Planctomycetes and their phenomic and genomic characterization uncovers novel biology.</title>
        <authorList>
            <person name="Wiegand S."/>
            <person name="Jogler M."/>
            <person name="Boedeker C."/>
            <person name="Pinto D."/>
            <person name="Vollmers J."/>
            <person name="Rivas-Marin E."/>
            <person name="Kohn T."/>
            <person name="Peeters S.H."/>
            <person name="Heuer A."/>
            <person name="Rast P."/>
            <person name="Oberbeckmann S."/>
            <person name="Bunk B."/>
            <person name="Jeske O."/>
            <person name="Meyerdierks A."/>
            <person name="Storesund J.E."/>
            <person name="Kallscheuer N."/>
            <person name="Luecker S."/>
            <person name="Lage O.M."/>
            <person name="Pohl T."/>
            <person name="Merkel B.J."/>
            <person name="Hornburger P."/>
            <person name="Mueller R.-W."/>
            <person name="Bruemmer F."/>
            <person name="Labrenz M."/>
            <person name="Spormann A.M."/>
            <person name="Op Den Camp H."/>
            <person name="Overmann J."/>
            <person name="Amann R."/>
            <person name="Jetten M.S.M."/>
            <person name="Mascher T."/>
            <person name="Medema M.H."/>
            <person name="Devos D.P."/>
            <person name="Kaster A.-K."/>
            <person name="Ovreas L."/>
            <person name="Rohde M."/>
            <person name="Galperin M.Y."/>
            <person name="Jogler C."/>
        </authorList>
    </citation>
    <scope>NUCLEOTIDE SEQUENCE [LARGE SCALE GENOMIC DNA]</scope>
    <source>
        <strain evidence="1 2">Pla52n</strain>
    </source>
</reference>
<evidence type="ECO:0000313" key="1">
    <source>
        <dbReference type="EMBL" id="TWT89614.1"/>
    </source>
</evidence>
<organism evidence="1 2">
    <name type="scientific">Stieleria varia</name>
    <dbReference type="NCBI Taxonomy" id="2528005"/>
    <lineage>
        <taxon>Bacteria</taxon>
        <taxon>Pseudomonadati</taxon>
        <taxon>Planctomycetota</taxon>
        <taxon>Planctomycetia</taxon>
        <taxon>Pirellulales</taxon>
        <taxon>Pirellulaceae</taxon>
        <taxon>Stieleria</taxon>
    </lineage>
</organism>
<dbReference type="Proteomes" id="UP000320176">
    <property type="component" value="Unassembled WGS sequence"/>
</dbReference>